<dbReference type="SUPFAM" id="SSF51395">
    <property type="entry name" value="FMN-linked oxidoreductases"/>
    <property type="match status" value="1"/>
</dbReference>
<evidence type="ECO:0000259" key="1">
    <source>
        <dbReference type="Pfam" id="PF00724"/>
    </source>
</evidence>
<gene>
    <name evidence="2" type="ORF">H6G14_08320</name>
</gene>
<dbReference type="PANTHER" id="PTHR22893">
    <property type="entry name" value="NADH OXIDOREDUCTASE-RELATED"/>
    <property type="match status" value="1"/>
</dbReference>
<evidence type="ECO:0000313" key="3">
    <source>
        <dbReference type="Proteomes" id="UP000621307"/>
    </source>
</evidence>
<protein>
    <submittedName>
        <fullName evidence="2">Alkene reductase</fullName>
    </submittedName>
</protein>
<keyword evidence="3" id="KW-1185">Reference proteome</keyword>
<dbReference type="InterPro" id="IPR001155">
    <property type="entry name" value="OxRdtase_FMN_N"/>
</dbReference>
<sequence>MSELTNADLFSPVQLGPYTLANRIVMAPMTRNRSSEGNVPTQLNATYYAQRATAGLIVTEGSQVSPQGFGYPGTPGIHTSEQIAGWRLVTDAVHSAGGRIFLQLWHTGRISHPSLQLDGGLPVAPSAIAPAGNVSTYTGSQPFVTPRALETEEIPGVVEQFRQGAKNALEAGFDGVEIHGAFGYLIDQFLQDGANQRTDDYGGSIENRARFLLEVTEAVCSVWGANRVGIKLSPSNTFNDIHDTDPKALFSYAITALNSFDLGYLHLMEASAADIRHGGKAIPVADFRPFYSGTLIANGGYNREKGDAAIAKGDADLVSFGVLFLANPDLPERLRLNTALNQADRSTFYGGDEKGYTDYPFLHSTTIV</sequence>
<dbReference type="EMBL" id="JACJQL010000008">
    <property type="protein sequence ID" value="MBD2251314.1"/>
    <property type="molecule type" value="Genomic_DNA"/>
</dbReference>
<accession>A0ABR8BCB2</accession>
<feature type="domain" description="NADH:flavin oxidoreductase/NADH oxidase N-terminal" evidence="1">
    <location>
        <begin position="8"/>
        <end position="339"/>
    </location>
</feature>
<dbReference type="Gene3D" id="3.20.20.70">
    <property type="entry name" value="Aldolase class I"/>
    <property type="match status" value="1"/>
</dbReference>
<dbReference type="PANTHER" id="PTHR22893:SF98">
    <property type="entry name" value="OXIDOREDUCTASE"/>
    <property type="match status" value="1"/>
</dbReference>
<dbReference type="InterPro" id="IPR045247">
    <property type="entry name" value="Oye-like"/>
</dbReference>
<proteinExistence type="predicted"/>
<dbReference type="CDD" id="cd02933">
    <property type="entry name" value="OYE_like_FMN"/>
    <property type="match status" value="1"/>
</dbReference>
<evidence type="ECO:0000313" key="2">
    <source>
        <dbReference type="EMBL" id="MBD2251314.1"/>
    </source>
</evidence>
<dbReference type="Pfam" id="PF00724">
    <property type="entry name" value="Oxidored_FMN"/>
    <property type="match status" value="1"/>
</dbReference>
<organism evidence="2 3">
    <name type="scientific">Nostoc parmelioides FACHB-3921</name>
    <dbReference type="NCBI Taxonomy" id="2692909"/>
    <lineage>
        <taxon>Bacteria</taxon>
        <taxon>Bacillati</taxon>
        <taxon>Cyanobacteriota</taxon>
        <taxon>Cyanophyceae</taxon>
        <taxon>Nostocales</taxon>
        <taxon>Nostocaceae</taxon>
        <taxon>Nostoc</taxon>
    </lineage>
</organism>
<name>A0ABR8BCB2_9NOSO</name>
<reference evidence="2 3" key="1">
    <citation type="journal article" date="2020" name="ISME J.">
        <title>Comparative genomics reveals insights into cyanobacterial evolution and habitat adaptation.</title>
        <authorList>
            <person name="Chen M.Y."/>
            <person name="Teng W.K."/>
            <person name="Zhao L."/>
            <person name="Hu C.X."/>
            <person name="Zhou Y.K."/>
            <person name="Han B.P."/>
            <person name="Song L.R."/>
            <person name="Shu W.S."/>
        </authorList>
    </citation>
    <scope>NUCLEOTIDE SEQUENCE [LARGE SCALE GENOMIC DNA]</scope>
    <source>
        <strain evidence="2 3">FACHB-3921</strain>
    </source>
</reference>
<dbReference type="Proteomes" id="UP000621307">
    <property type="component" value="Unassembled WGS sequence"/>
</dbReference>
<dbReference type="InterPro" id="IPR013785">
    <property type="entry name" value="Aldolase_TIM"/>
</dbReference>
<dbReference type="RefSeq" id="WP_190566740.1">
    <property type="nucleotide sequence ID" value="NZ_JACJQL010000008.1"/>
</dbReference>
<comment type="caution">
    <text evidence="2">The sequence shown here is derived from an EMBL/GenBank/DDBJ whole genome shotgun (WGS) entry which is preliminary data.</text>
</comment>